<evidence type="ECO:0000313" key="2">
    <source>
        <dbReference type="Proteomes" id="UP000485058"/>
    </source>
</evidence>
<organism evidence="1 2">
    <name type="scientific">Haematococcus lacustris</name>
    <name type="common">Green alga</name>
    <name type="synonym">Haematococcus pluvialis</name>
    <dbReference type="NCBI Taxonomy" id="44745"/>
    <lineage>
        <taxon>Eukaryota</taxon>
        <taxon>Viridiplantae</taxon>
        <taxon>Chlorophyta</taxon>
        <taxon>core chlorophytes</taxon>
        <taxon>Chlorophyceae</taxon>
        <taxon>CS clade</taxon>
        <taxon>Chlamydomonadales</taxon>
        <taxon>Haematococcaceae</taxon>
        <taxon>Haematococcus</taxon>
    </lineage>
</organism>
<accession>A0A6A0AEH4</accession>
<proteinExistence type="predicted"/>
<protein>
    <submittedName>
        <fullName evidence="1">Uncharacterized protein</fullName>
    </submittedName>
</protein>
<evidence type="ECO:0000313" key="1">
    <source>
        <dbReference type="EMBL" id="GFH30713.1"/>
    </source>
</evidence>
<feature type="non-terminal residue" evidence="1">
    <location>
        <position position="26"/>
    </location>
</feature>
<comment type="caution">
    <text evidence="1">The sequence shown here is derived from an EMBL/GenBank/DDBJ whole genome shotgun (WGS) entry which is preliminary data.</text>
</comment>
<dbReference type="EMBL" id="BLLF01005086">
    <property type="protein sequence ID" value="GFH30713.1"/>
    <property type="molecule type" value="Genomic_DNA"/>
</dbReference>
<feature type="non-terminal residue" evidence="1">
    <location>
        <position position="1"/>
    </location>
</feature>
<gene>
    <name evidence="1" type="ORF">HaLaN_29612</name>
</gene>
<dbReference type="Proteomes" id="UP000485058">
    <property type="component" value="Unassembled WGS sequence"/>
</dbReference>
<name>A0A6A0AEH4_HAELA</name>
<dbReference type="AlphaFoldDB" id="A0A6A0AEH4"/>
<keyword evidence="2" id="KW-1185">Reference proteome</keyword>
<sequence length="26" mass="2821">MAGMLAGSWAWRVCWAYGALCSAVFL</sequence>
<reference evidence="1 2" key="1">
    <citation type="submission" date="2020-02" db="EMBL/GenBank/DDBJ databases">
        <title>Draft genome sequence of Haematococcus lacustris strain NIES-144.</title>
        <authorList>
            <person name="Morimoto D."/>
            <person name="Nakagawa S."/>
            <person name="Yoshida T."/>
            <person name="Sawayama S."/>
        </authorList>
    </citation>
    <scope>NUCLEOTIDE SEQUENCE [LARGE SCALE GENOMIC DNA]</scope>
    <source>
        <strain evidence="1 2">NIES-144</strain>
    </source>
</reference>